<protein>
    <submittedName>
        <fullName evidence="1">Uncharacterized protein</fullName>
    </submittedName>
</protein>
<dbReference type="EMBL" id="JAQIBD010000001">
    <property type="protein sequence ID" value="MDM5270787.1"/>
    <property type="molecule type" value="Genomic_DNA"/>
</dbReference>
<comment type="caution">
    <text evidence="1">The sequence shown here is derived from an EMBL/GenBank/DDBJ whole genome shotgun (WGS) entry which is preliminary data.</text>
</comment>
<gene>
    <name evidence="1" type="ORF">PGH07_01195</name>
</gene>
<dbReference type="RefSeq" id="WP_289412063.1">
    <property type="nucleotide sequence ID" value="NZ_JAQIBD010000001.1"/>
</dbReference>
<evidence type="ECO:0000313" key="1">
    <source>
        <dbReference type="EMBL" id="MDM5270787.1"/>
    </source>
</evidence>
<reference evidence="1" key="1">
    <citation type="submission" date="2023-01" db="EMBL/GenBank/DDBJ databases">
        <title>Sulfurovum sp. zt1-1 genome assembly.</title>
        <authorList>
            <person name="Wang J."/>
        </authorList>
    </citation>
    <scope>NUCLEOTIDE SEQUENCE</scope>
    <source>
        <strain evidence="1">Zt1-1</strain>
    </source>
</reference>
<keyword evidence="2" id="KW-1185">Reference proteome</keyword>
<accession>A0ABT7QVH3</accession>
<name>A0ABT7QVH3_9BACT</name>
<organism evidence="1 2">
    <name type="scientific">Sulfurovum zhangzhouensis</name>
    <dbReference type="NCBI Taxonomy" id="3019067"/>
    <lineage>
        <taxon>Bacteria</taxon>
        <taxon>Pseudomonadati</taxon>
        <taxon>Campylobacterota</taxon>
        <taxon>Epsilonproteobacteria</taxon>
        <taxon>Campylobacterales</taxon>
        <taxon>Sulfurovaceae</taxon>
        <taxon>Sulfurovum</taxon>
    </lineage>
</organism>
<evidence type="ECO:0000313" key="2">
    <source>
        <dbReference type="Proteomes" id="UP001169069"/>
    </source>
</evidence>
<proteinExistence type="predicted"/>
<sequence length="162" mass="19353">MELKKKLDNFTKVPINRRRKAFKWLAKQDEEVVLMAFEKQKEYLFKIGNKNEENKSILYLSALYLAADSLYSLYYSQASKNRDMNIHAVQGVTRMQAQKFKKHVQADKYDRLLNLKNKILVLKDEENLSFRQISEFLMTYHRLKVSHSYVATFYNSNLKEKK</sequence>
<dbReference type="Proteomes" id="UP001169069">
    <property type="component" value="Unassembled WGS sequence"/>
</dbReference>